<feature type="binding site" description="covalent" evidence="15">
    <location>
        <position position="229"/>
    </location>
    <ligand>
        <name>heme c</name>
        <dbReference type="ChEBI" id="CHEBI:61717"/>
        <label>3</label>
    </ligand>
</feature>
<dbReference type="Proteomes" id="UP000279799">
    <property type="component" value="Chromosome"/>
</dbReference>
<comment type="function">
    <text evidence="14">Catalyzes the reduction of nitrite to ammonia, consuming six electrons in the process. Has very low activity toward hydroxylamine. Has even lower activity toward sulfite. Sulfite reductase activity is maximal at neutral pH.</text>
</comment>
<dbReference type="PANTHER" id="PTHR30633">
    <property type="entry name" value="CYTOCHROME C-552 RESPIRATORY NITRITE REDUCTASE"/>
    <property type="match status" value="1"/>
</dbReference>
<dbReference type="NCBIfam" id="NF008339">
    <property type="entry name" value="PRK11125.1"/>
    <property type="match status" value="1"/>
</dbReference>
<evidence type="ECO:0000256" key="5">
    <source>
        <dbReference type="ARBA" id="ARBA00022617"/>
    </source>
</evidence>
<dbReference type="EC" id="1.7.2.2" evidence="15"/>
<dbReference type="InterPro" id="IPR036280">
    <property type="entry name" value="Multihaem_cyt_sf"/>
</dbReference>
<organism evidence="16 17">
    <name type="scientific">Actinobacillus delphinicola</name>
    <dbReference type="NCBI Taxonomy" id="51161"/>
    <lineage>
        <taxon>Bacteria</taxon>
        <taxon>Pseudomonadati</taxon>
        <taxon>Pseudomonadota</taxon>
        <taxon>Gammaproteobacteria</taxon>
        <taxon>Pasteurellales</taxon>
        <taxon>Pasteurellaceae</taxon>
        <taxon>Actinobacillus</taxon>
    </lineage>
</organism>
<evidence type="ECO:0000256" key="2">
    <source>
        <dbReference type="ARBA" id="ARBA00005096"/>
    </source>
</evidence>
<evidence type="ECO:0000256" key="9">
    <source>
        <dbReference type="ARBA" id="ARBA00022837"/>
    </source>
</evidence>
<dbReference type="GO" id="GO:0005509">
    <property type="term" value="F:calcium ion binding"/>
    <property type="evidence" value="ECO:0007669"/>
    <property type="project" value="UniProtKB-UniRule"/>
</dbReference>
<comment type="pathway">
    <text evidence="2 15">Nitrogen metabolism; nitrate reduction (assimilation).</text>
</comment>
<feature type="binding site" description="covalent" evidence="15">
    <location>
        <position position="142"/>
    </location>
    <ligand>
        <name>heme c</name>
        <dbReference type="ChEBI" id="CHEBI:61717"/>
        <label>1</label>
    </ligand>
</feature>
<feature type="signal peptide" evidence="15">
    <location>
        <begin position="1"/>
        <end position="27"/>
    </location>
</feature>
<gene>
    <name evidence="15 16" type="primary">nrfA</name>
    <name evidence="16" type="ORF">NCTC12871_01194</name>
</gene>
<keyword evidence="9 15" id="KW-0106">Calcium</keyword>
<dbReference type="GO" id="GO:0019645">
    <property type="term" value="P:anaerobic electron transport chain"/>
    <property type="evidence" value="ECO:0007669"/>
    <property type="project" value="TreeGrafter"/>
</dbReference>
<dbReference type="RefSeq" id="WP_232019022.1">
    <property type="nucleotide sequence ID" value="NZ_LR134510.1"/>
</dbReference>
<feature type="binding site" evidence="15">
    <location>
        <position position="282"/>
    </location>
    <ligand>
        <name>substrate</name>
    </ligand>
</feature>
<evidence type="ECO:0000256" key="8">
    <source>
        <dbReference type="ARBA" id="ARBA00022764"/>
    </source>
</evidence>
<dbReference type="GO" id="GO:0042128">
    <property type="term" value="P:nitrate assimilation"/>
    <property type="evidence" value="ECO:0007669"/>
    <property type="project" value="UniProtKB-UniRule"/>
</dbReference>
<keyword evidence="11 15" id="KW-0560">Oxidoreductase</keyword>
<comment type="subcellular location">
    <subcellularLocation>
        <location evidence="1 15">Periplasm</location>
    </subcellularLocation>
</comment>
<comment type="similarity">
    <text evidence="3 15">Belongs to the cytochrome c-552 family.</text>
</comment>
<evidence type="ECO:0000256" key="10">
    <source>
        <dbReference type="ARBA" id="ARBA00022982"/>
    </source>
</evidence>
<dbReference type="FunFam" id="1.10.1130.10:FF:000002">
    <property type="entry name" value="Cytochrome c-552"/>
    <property type="match status" value="1"/>
</dbReference>
<feature type="binding site" evidence="15">
    <location>
        <position position="279"/>
    </location>
    <ligand>
        <name>Ca(2+)</name>
        <dbReference type="ChEBI" id="CHEBI:29108"/>
    </ligand>
</feature>
<keyword evidence="17" id="KW-1185">Reference proteome</keyword>
<comment type="cofactor">
    <cofactor evidence="15">
        <name>Ca(2+)</name>
        <dbReference type="ChEBI" id="CHEBI:29108"/>
    </cofactor>
    <text evidence="15">Binds 1 Ca(2+) ion per monomer.</text>
</comment>
<keyword evidence="5 15" id="KW-0349">Heme</keyword>
<feature type="binding site" description="covalent" evidence="15">
    <location>
        <position position="335"/>
    </location>
    <ligand>
        <name>heme c</name>
        <dbReference type="ChEBI" id="CHEBI:61717"/>
        <label>5</label>
    </ligand>
</feature>
<feature type="chain" id="PRO_5019597633" description="Cytochrome c-552" evidence="15">
    <location>
        <begin position="28"/>
        <end position="501"/>
    </location>
</feature>
<dbReference type="GO" id="GO:0042279">
    <property type="term" value="F:nitrite reductase (cytochrome, ammonia-forming) activity"/>
    <property type="evidence" value="ECO:0007669"/>
    <property type="project" value="UniProtKB-UniRule"/>
</dbReference>
<dbReference type="PANTHER" id="PTHR30633:SF0">
    <property type="entry name" value="CYTOCHROME C-552"/>
    <property type="match status" value="1"/>
</dbReference>
<dbReference type="FunFam" id="1.20.140.10:FF:000014">
    <property type="entry name" value="Cytochrome c-552"/>
    <property type="match status" value="1"/>
</dbReference>
<feature type="binding site" evidence="15">
    <location>
        <position position="233"/>
    </location>
    <ligand>
        <name>Ca(2+)</name>
        <dbReference type="ChEBI" id="CHEBI:29108"/>
    </ligand>
</feature>
<feature type="binding site" description="covalent" evidence="15">
    <location>
        <position position="300"/>
    </location>
    <ligand>
        <name>heme c</name>
        <dbReference type="ChEBI" id="CHEBI:61717"/>
        <label>4</label>
    </ligand>
</feature>
<keyword evidence="4 15" id="KW-0813">Transport</keyword>
<evidence type="ECO:0000256" key="3">
    <source>
        <dbReference type="ARBA" id="ARBA00009288"/>
    </source>
</evidence>
<dbReference type="CDD" id="cd00548">
    <property type="entry name" value="NrfA-like"/>
    <property type="match status" value="1"/>
</dbReference>
<feature type="binding site" description="covalent" evidence="15">
    <location>
        <position position="139"/>
    </location>
    <ligand>
        <name>heme c</name>
        <dbReference type="ChEBI" id="CHEBI:61717"/>
        <label>1</label>
    </ligand>
</feature>
<dbReference type="InterPro" id="IPR003321">
    <property type="entry name" value="Cyt_c552"/>
</dbReference>
<evidence type="ECO:0000256" key="6">
    <source>
        <dbReference type="ARBA" id="ARBA00022723"/>
    </source>
</evidence>
<keyword evidence="6 15" id="KW-0479">Metal-binding</keyword>
<dbReference type="Pfam" id="PF02335">
    <property type="entry name" value="Cytochrom_C552"/>
    <property type="match status" value="1"/>
</dbReference>
<feature type="binding site" description="covalent" evidence="15">
    <location>
        <position position="177"/>
    </location>
    <ligand>
        <name>heme c</name>
        <dbReference type="ChEBI" id="CHEBI:61717"/>
        <label>2</label>
    </ligand>
</feature>
<dbReference type="HAMAP" id="MF_01182">
    <property type="entry name" value="Cytochrom_C552"/>
    <property type="match status" value="1"/>
</dbReference>
<dbReference type="UniPathway" id="UPA00653"/>
<feature type="binding site" description="axial binding residue" evidence="15">
    <location>
        <position position="230"/>
    </location>
    <ligand>
        <name>heme c</name>
        <dbReference type="ChEBI" id="CHEBI:61717"/>
        <label>3</label>
    </ligand>
    <ligandPart>
        <name>Fe</name>
        <dbReference type="ChEBI" id="CHEBI:18248"/>
    </ligandPart>
</feature>
<feature type="binding site" description="axial binding residue" evidence="15">
    <location>
        <position position="304"/>
    </location>
    <ligand>
        <name>heme c</name>
        <dbReference type="ChEBI" id="CHEBI:61717"/>
        <label>4</label>
    </ligand>
    <ligandPart>
        <name>Fe</name>
        <dbReference type="ChEBI" id="CHEBI:18248"/>
    </ligandPart>
</feature>
<feature type="binding site" description="axial binding residue" evidence="15">
    <location>
        <position position="319"/>
    </location>
    <ligand>
        <name>heme c</name>
        <dbReference type="ChEBI" id="CHEBI:61717"/>
        <label>2</label>
    </ligand>
    <ligandPart>
        <name>Fe</name>
        <dbReference type="ChEBI" id="CHEBI:18248"/>
    </ligandPart>
</feature>
<name>A0A448TUV8_9PAST</name>
<feature type="binding site" description="axial binding residue" evidence="15">
    <location>
        <position position="143"/>
    </location>
    <ligand>
        <name>heme c</name>
        <dbReference type="ChEBI" id="CHEBI:61717"/>
        <label>1</label>
    </ligand>
    <ligandPart>
        <name>Fe</name>
        <dbReference type="ChEBI" id="CHEBI:18248"/>
    </ligandPart>
</feature>
<dbReference type="SUPFAM" id="SSF48695">
    <property type="entry name" value="Multiheme cytochromes"/>
    <property type="match status" value="1"/>
</dbReference>
<comment type="cofactor">
    <cofactor evidence="15">
        <name>heme c</name>
        <dbReference type="ChEBI" id="CHEBI:61717"/>
    </cofactor>
    <text evidence="15">Binds 5 heme c groups covalently per monomer.</text>
</comment>
<evidence type="ECO:0000256" key="13">
    <source>
        <dbReference type="ARBA" id="ARBA00049131"/>
    </source>
</evidence>
<evidence type="ECO:0000256" key="14">
    <source>
        <dbReference type="ARBA" id="ARBA00058745"/>
    </source>
</evidence>
<evidence type="ECO:0000256" key="15">
    <source>
        <dbReference type="HAMAP-Rule" id="MF_01182"/>
    </source>
</evidence>
<dbReference type="GO" id="GO:0005506">
    <property type="term" value="F:iron ion binding"/>
    <property type="evidence" value="ECO:0007669"/>
    <property type="project" value="UniProtKB-UniRule"/>
</dbReference>
<keyword evidence="8 15" id="KW-0574">Periplasm</keyword>
<dbReference type="NCBIfam" id="TIGR03152">
    <property type="entry name" value="cyto_c552_HCOOH"/>
    <property type="match status" value="1"/>
</dbReference>
<dbReference type="InterPro" id="IPR017570">
    <property type="entry name" value="Cyt_c_NO2Rdtase_formate-dep"/>
</dbReference>
<feature type="binding site" description="axial binding residue" evidence="15">
    <location>
        <position position="111"/>
    </location>
    <ligand>
        <name>heme c</name>
        <dbReference type="ChEBI" id="CHEBI:61717"/>
        <label>3</label>
    </ligand>
    <ligandPart>
        <name>Fe</name>
        <dbReference type="ChEBI" id="CHEBI:18248"/>
    </ligandPart>
</feature>
<reference evidence="16 17" key="1">
    <citation type="submission" date="2018-12" db="EMBL/GenBank/DDBJ databases">
        <authorList>
            <consortium name="Pathogen Informatics"/>
        </authorList>
    </citation>
    <scope>NUCLEOTIDE SEQUENCE [LARGE SCALE GENOMIC DNA]</scope>
    <source>
        <strain evidence="16 17">NCTC12871</strain>
    </source>
</reference>
<feature type="binding site" description="covalent" evidence="15">
    <location>
        <position position="226"/>
    </location>
    <ligand>
        <name>heme c</name>
        <dbReference type="ChEBI" id="CHEBI:61717"/>
        <label>3</label>
    </ligand>
</feature>
<dbReference type="Gene3D" id="1.10.1130.10">
    <property type="entry name" value="Flavocytochrome C3, Chain A"/>
    <property type="match status" value="1"/>
</dbReference>
<accession>A0A448TUV8</accession>
<evidence type="ECO:0000313" key="17">
    <source>
        <dbReference type="Proteomes" id="UP000279799"/>
    </source>
</evidence>
<keyword evidence="7 15" id="KW-0732">Signal</keyword>
<evidence type="ECO:0000313" key="16">
    <source>
        <dbReference type="EMBL" id="VEJ09711.1"/>
    </source>
</evidence>
<dbReference type="KEGG" id="adp:NCTC12871_01194"/>
<dbReference type="Gene3D" id="1.20.140.10">
    <property type="entry name" value="Butyryl-CoA Dehydrogenase, subunit A, domain 3"/>
    <property type="match status" value="1"/>
</dbReference>
<comment type="catalytic activity">
    <reaction evidence="13 15">
        <text>6 Fe(III)-[cytochrome c] + NH4(+) + 2 H2O = 6 Fe(II)-[cytochrome c] + nitrite + 8 H(+)</text>
        <dbReference type="Rhea" id="RHEA:13089"/>
        <dbReference type="Rhea" id="RHEA-COMP:10350"/>
        <dbReference type="Rhea" id="RHEA-COMP:14399"/>
        <dbReference type="ChEBI" id="CHEBI:15377"/>
        <dbReference type="ChEBI" id="CHEBI:15378"/>
        <dbReference type="ChEBI" id="CHEBI:16301"/>
        <dbReference type="ChEBI" id="CHEBI:28938"/>
        <dbReference type="ChEBI" id="CHEBI:29033"/>
        <dbReference type="ChEBI" id="CHEBI:29034"/>
        <dbReference type="EC" id="1.7.2.2"/>
    </reaction>
</comment>
<evidence type="ECO:0000256" key="12">
    <source>
        <dbReference type="ARBA" id="ARBA00023004"/>
    </source>
</evidence>
<evidence type="ECO:0000256" key="11">
    <source>
        <dbReference type="ARBA" id="ARBA00023002"/>
    </source>
</evidence>
<feature type="binding site" description="covalent" evidence="15">
    <location>
        <position position="303"/>
    </location>
    <ligand>
        <name>heme c</name>
        <dbReference type="ChEBI" id="CHEBI:61717"/>
        <label>4</label>
    </ligand>
</feature>
<evidence type="ECO:0000256" key="4">
    <source>
        <dbReference type="ARBA" id="ARBA00022448"/>
    </source>
</evidence>
<proteinExistence type="inferred from homology"/>
<dbReference type="AlphaFoldDB" id="A0A448TUV8"/>
<feature type="binding site" description="axial binding residue" evidence="15">
    <location>
        <position position="181"/>
    </location>
    <ligand>
        <name>heme c</name>
        <dbReference type="ChEBI" id="CHEBI:61717"/>
        <label>2</label>
    </ligand>
    <ligandPart>
        <name>Fe</name>
        <dbReference type="ChEBI" id="CHEBI:18248"/>
    </ligandPart>
</feature>
<evidence type="ECO:0000256" key="7">
    <source>
        <dbReference type="ARBA" id="ARBA00022729"/>
    </source>
</evidence>
<keyword evidence="10 15" id="KW-0249">Electron transport</keyword>
<feature type="binding site" description="axial binding residue" evidence="15">
    <location>
        <position position="336"/>
    </location>
    <ligand>
        <name>heme c</name>
        <dbReference type="ChEBI" id="CHEBI:61717"/>
        <label>5</label>
    </ligand>
    <ligandPart>
        <name>Fe</name>
        <dbReference type="ChEBI" id="CHEBI:18248"/>
    </ligandPart>
</feature>
<feature type="binding site" evidence="15">
    <location>
        <position position="232"/>
    </location>
    <ligand>
        <name>Ca(2+)</name>
        <dbReference type="ChEBI" id="CHEBI:29108"/>
    </ligand>
</feature>
<feature type="binding site" description="covalent" evidence="15">
    <location>
        <position position="332"/>
    </location>
    <ligand>
        <name>heme c</name>
        <dbReference type="ChEBI" id="CHEBI:61717"/>
        <label>5</label>
    </ligand>
</feature>
<protein>
    <recommendedName>
        <fullName evidence="15">Cytochrome c-552</fullName>
        <ecNumber evidence="15">1.7.2.2</ecNumber>
    </recommendedName>
    <alternativeName>
        <fullName evidence="15">Ammonia-forming cytochrome c nitrite reductase</fullName>
        <shortName evidence="15">Cytochrome c nitrite reductase</shortName>
    </alternativeName>
</protein>
<evidence type="ECO:0000256" key="1">
    <source>
        <dbReference type="ARBA" id="ARBA00004418"/>
    </source>
</evidence>
<feature type="binding site" description="axial binding residue" evidence="15">
    <location>
        <position position="411"/>
    </location>
    <ligand>
        <name>heme c</name>
        <dbReference type="ChEBI" id="CHEBI:61717"/>
        <label>4</label>
    </ligand>
    <ligandPart>
        <name>Fe</name>
        <dbReference type="ChEBI" id="CHEBI:18248"/>
    </ligandPart>
</feature>
<feature type="binding site" evidence="15">
    <location>
        <position position="233"/>
    </location>
    <ligand>
        <name>substrate</name>
    </ligand>
</feature>
<feature type="binding site" evidence="15">
    <location>
        <position position="281"/>
    </location>
    <ligand>
        <name>Ca(2+)</name>
        <dbReference type="ChEBI" id="CHEBI:29108"/>
    </ligand>
</feature>
<keyword evidence="12 15" id="KW-0408">Iron</keyword>
<feature type="binding site" description="axial binding residue" evidence="15">
    <location>
        <position position="293"/>
    </location>
    <ligand>
        <name>heme c</name>
        <dbReference type="ChEBI" id="CHEBI:61717"/>
        <label>5</label>
    </ligand>
    <ligandPart>
        <name>Fe</name>
        <dbReference type="ChEBI" id="CHEBI:18248"/>
    </ligandPart>
</feature>
<feature type="binding site" description="covalent" evidence="15">
    <location>
        <position position="180"/>
    </location>
    <ligand>
        <name>heme c</name>
        <dbReference type="ChEBI" id="CHEBI:61717"/>
        <label>2</label>
    </ligand>
</feature>
<dbReference type="PIRSF" id="PIRSF000243">
    <property type="entry name" value="Cyt_c552"/>
    <property type="match status" value="1"/>
</dbReference>
<dbReference type="EMBL" id="LR134510">
    <property type="protein sequence ID" value="VEJ09711.1"/>
    <property type="molecule type" value="Genomic_DNA"/>
</dbReference>
<sequence length="501" mass="56110" precursor="true">MQTKKYLWVHIPILTTMAALTIHSTQAVESHSYSTTSGQYPVPVSNLAKPSDIVIQSKNSQFSQNYPRQYQSWYKTSESTDVVPALEEDPRLIVLWGGYGFSKEYNKPRGHFYTVTDVRNILRTGAPMTPTEGPMPMACWTCKGPDVPRLIAEWGEKDFFSGKWAKAGNQIVNSVGCADCHDTTSKDFEEGKPALRIARPHVLRALDVIGKNFNQMDTTDKRTAICANCHVEYYFDKNGVNNVVFPWFNGLSVDDMEKFYDNIQFSDWTHSLSKAPMLKAQHPDFETWSMGIHGKNGVSCVDCHMPKVQGADGKVYTDHNVGNPFNNFQNTCANCHTQKKETLQNIVESRKQNIKEVMLKLEDQLVHAHFEAKAAWDAGATKEEMQPALTAIRHAQWRWDYAAATHGGYMHAPDVILKVLGTGLDRVATARADLATILAEHHVKTPVPIPDISTANAAWKAMGIDIQKARAEKAKFLKEIVPEWNKEAISKGLIDTPPPAH</sequence>
<dbReference type="GO" id="GO:0030288">
    <property type="term" value="C:outer membrane-bounded periplasmic space"/>
    <property type="evidence" value="ECO:0007669"/>
    <property type="project" value="TreeGrafter"/>
</dbReference>
<dbReference type="GO" id="GO:0020037">
    <property type="term" value="F:heme binding"/>
    <property type="evidence" value="ECO:0007669"/>
    <property type="project" value="InterPro"/>
</dbReference>